<dbReference type="RefSeq" id="WP_200972480.1">
    <property type="nucleotide sequence ID" value="NZ_CP065592.1"/>
</dbReference>
<dbReference type="EMBL" id="CP065592">
    <property type="protein sequence ID" value="QPQ55735.1"/>
    <property type="molecule type" value="Genomic_DNA"/>
</dbReference>
<feature type="domain" description="ThuA-like" evidence="1">
    <location>
        <begin position="31"/>
        <end position="247"/>
    </location>
</feature>
<accession>A0A7T2LMM4</accession>
<reference evidence="2 3" key="1">
    <citation type="submission" date="2020-11" db="EMBL/GenBank/DDBJ databases">
        <title>Genome seq and assembly of Sphingosinicella sp.</title>
        <authorList>
            <person name="Chhetri G."/>
        </authorList>
    </citation>
    <scope>NUCLEOTIDE SEQUENCE [LARGE SCALE GENOMIC DNA]</scope>
    <source>
        <strain evidence="2 3">UDD2</strain>
    </source>
</reference>
<sequence>MRIFAELLLSILMLTGCTSPQPDRSLFASKRVLIFSHTTGYRHESIAVAVPALSRLVREQGHTPVATETPDIFTLKSLEGFDAIIFLSSTTDPKNPASEWLTGTRAEALQKFVRKGGAIVGIHAASDSHYHSPWYAALLGGQFERHPPGTPQGRLTVTDPSHRATRDIPTSHARIDEWYRIQKYDPKARLLMTLDPASIGEQGGAWPISWARTEGSGRIFYTALGHTSQSYSDPYFLAHVKGGLAWALNDSRR</sequence>
<keyword evidence="3" id="KW-1185">Reference proteome</keyword>
<dbReference type="AlphaFoldDB" id="A0A7T2LMM4"/>
<dbReference type="InterPro" id="IPR029010">
    <property type="entry name" value="ThuA-like"/>
</dbReference>
<protein>
    <submittedName>
        <fullName evidence="2">ThuA domain-containing protein</fullName>
    </submittedName>
</protein>
<dbReference type="SUPFAM" id="SSF52317">
    <property type="entry name" value="Class I glutamine amidotransferase-like"/>
    <property type="match status" value="1"/>
</dbReference>
<organism evidence="2 3">
    <name type="scientific">Allosphingosinicella flava</name>
    <dbReference type="NCBI Taxonomy" id="2771430"/>
    <lineage>
        <taxon>Bacteria</taxon>
        <taxon>Pseudomonadati</taxon>
        <taxon>Pseudomonadota</taxon>
        <taxon>Alphaproteobacteria</taxon>
        <taxon>Sphingomonadales</taxon>
        <taxon>Sphingomonadaceae</taxon>
        <taxon>Allosphingosinicella</taxon>
    </lineage>
</organism>
<dbReference type="Pfam" id="PF06283">
    <property type="entry name" value="ThuA"/>
    <property type="match status" value="1"/>
</dbReference>
<dbReference type="Proteomes" id="UP000594873">
    <property type="component" value="Chromosome"/>
</dbReference>
<name>A0A7T2LMM4_9SPHN</name>
<dbReference type="PANTHER" id="PTHR40469:SF2">
    <property type="entry name" value="GALACTOSE-BINDING DOMAIN-LIKE SUPERFAMILY PROTEIN"/>
    <property type="match status" value="1"/>
</dbReference>
<dbReference type="KEGG" id="sflv:IC614_03855"/>
<dbReference type="PROSITE" id="PS51257">
    <property type="entry name" value="PROKAR_LIPOPROTEIN"/>
    <property type="match status" value="1"/>
</dbReference>
<evidence type="ECO:0000313" key="2">
    <source>
        <dbReference type="EMBL" id="QPQ55735.1"/>
    </source>
</evidence>
<dbReference type="Gene3D" id="3.40.50.880">
    <property type="match status" value="1"/>
</dbReference>
<dbReference type="PANTHER" id="PTHR40469">
    <property type="entry name" value="SECRETED GLYCOSYL HYDROLASE"/>
    <property type="match status" value="1"/>
</dbReference>
<gene>
    <name evidence="2" type="ORF">IC614_03855</name>
</gene>
<evidence type="ECO:0000313" key="3">
    <source>
        <dbReference type="Proteomes" id="UP000594873"/>
    </source>
</evidence>
<evidence type="ECO:0000259" key="1">
    <source>
        <dbReference type="Pfam" id="PF06283"/>
    </source>
</evidence>
<proteinExistence type="predicted"/>
<dbReference type="InterPro" id="IPR029062">
    <property type="entry name" value="Class_I_gatase-like"/>
</dbReference>